<feature type="transmembrane region" description="Helical" evidence="1">
    <location>
        <begin position="248"/>
        <end position="272"/>
    </location>
</feature>
<keyword evidence="1" id="KW-0812">Transmembrane</keyword>
<proteinExistence type="predicted"/>
<name>A0A398D2B2_9BACT</name>
<evidence type="ECO:0000313" key="5">
    <source>
        <dbReference type="Proteomes" id="UP000266489"/>
    </source>
</evidence>
<dbReference type="EMBL" id="QXIT01000061">
    <property type="protein sequence ID" value="RIE08973.1"/>
    <property type="molecule type" value="Genomic_DNA"/>
</dbReference>
<sequence>MNKLIREQVKSILATWEFWILCVVAIIIVLAQIIPKANMAQLQITANESFISTVGGSRYGLFVRVFDNISYIFPVACGLAVGASFAIDRKTKIAQYILTRGFRKWQYLLAKAAAMILCSMLLIVLVQGVTWIASSALARYPTVQSFEGAGGRVGSSEDLFFHRVPGQYVFLLALLQLLTTAAIATVSLLVAALGGNAWVSIITPIGLWFFLDNIFNENALAFLNPGFKVRFLWWDPSLLRKPVAYPPFLQSSFACWGILLLLNVVFTALVYLRQEDA</sequence>
<dbReference type="RefSeq" id="WP_119119620.1">
    <property type="nucleotide sequence ID" value="NZ_QXIT01000061.1"/>
</dbReference>
<feature type="transmembrane region" description="Helical" evidence="1">
    <location>
        <begin position="168"/>
        <end position="190"/>
    </location>
</feature>
<feature type="transmembrane region" description="Helical" evidence="1">
    <location>
        <begin position="197"/>
        <end position="215"/>
    </location>
</feature>
<feature type="transmembrane region" description="Helical" evidence="1">
    <location>
        <begin position="12"/>
        <end position="34"/>
    </location>
</feature>
<dbReference type="PANTHER" id="PTHR37305">
    <property type="entry name" value="INTEGRAL MEMBRANE PROTEIN-RELATED"/>
    <property type="match status" value="1"/>
</dbReference>
<dbReference type="AlphaFoldDB" id="A0A398D2B2"/>
<reference evidence="4 5" key="1">
    <citation type="submission" date="2018-09" db="EMBL/GenBank/DDBJ databases">
        <title>Discovery and Ecogenomic Context for Candidatus Cryosericales, a Global Caldiserica Order Active in Thawing Permafrost.</title>
        <authorList>
            <person name="Martinez M.A."/>
            <person name="Woodcroft B.J."/>
            <person name="Ignacio Espinoza J.C."/>
            <person name="Zayed A."/>
            <person name="Singleton C.M."/>
            <person name="Boyd J."/>
            <person name="Li Y.-F."/>
            <person name="Purvine S."/>
            <person name="Maughan H."/>
            <person name="Hodgkins S.B."/>
            <person name="Anderson D."/>
            <person name="Sederholm M."/>
            <person name="Temperton B."/>
            <person name="Saleska S.R."/>
            <person name="Tyson G.W."/>
            <person name="Rich V.I."/>
        </authorList>
    </citation>
    <scope>NUCLEOTIDE SEQUENCE [LARGE SCALE GENOMIC DNA]</scope>
    <source>
        <strain evidence="3 5">SMC5</strain>
        <strain evidence="2 4">SMC6</strain>
    </source>
</reference>
<evidence type="ECO:0000313" key="4">
    <source>
        <dbReference type="Proteomes" id="UP000266260"/>
    </source>
</evidence>
<protein>
    <submittedName>
        <fullName evidence="2">Uncharacterized protein</fullName>
    </submittedName>
</protein>
<accession>A0A398D2B2</accession>
<accession>A0A398DP29</accession>
<evidence type="ECO:0000313" key="2">
    <source>
        <dbReference type="EMBL" id="RIE08973.1"/>
    </source>
</evidence>
<keyword evidence="1" id="KW-0472">Membrane</keyword>
<feature type="transmembrane region" description="Helical" evidence="1">
    <location>
        <begin position="69"/>
        <end position="87"/>
    </location>
</feature>
<organism evidence="2 4">
    <name type="scientific">Candidatus Cryosericum odellii</name>
    <dbReference type="NCBI Taxonomy" id="2290917"/>
    <lineage>
        <taxon>Bacteria</taxon>
        <taxon>Pseudomonadati</taxon>
        <taxon>Caldisericota/Cryosericota group</taxon>
        <taxon>Candidatus Cryosericota</taxon>
        <taxon>Candidatus Cryosericia</taxon>
        <taxon>Candidatus Cryosericales</taxon>
        <taxon>Candidatus Cryosericaceae</taxon>
        <taxon>Candidatus Cryosericum</taxon>
    </lineage>
</organism>
<dbReference type="Proteomes" id="UP000266489">
    <property type="component" value="Unassembled WGS sequence"/>
</dbReference>
<keyword evidence="4" id="KW-1185">Reference proteome</keyword>
<evidence type="ECO:0000256" key="1">
    <source>
        <dbReference type="SAM" id="Phobius"/>
    </source>
</evidence>
<gene>
    <name evidence="3" type="ORF">SMC5_03555</name>
    <name evidence="2" type="ORF">SMC6_03295</name>
</gene>
<keyword evidence="1" id="KW-1133">Transmembrane helix</keyword>
<evidence type="ECO:0000313" key="3">
    <source>
        <dbReference type="EMBL" id="RIE12531.1"/>
    </source>
</evidence>
<dbReference type="PANTHER" id="PTHR37305:SF1">
    <property type="entry name" value="MEMBRANE PROTEIN"/>
    <property type="match status" value="1"/>
</dbReference>
<comment type="caution">
    <text evidence="2">The sequence shown here is derived from an EMBL/GenBank/DDBJ whole genome shotgun (WGS) entry which is preliminary data.</text>
</comment>
<dbReference type="Proteomes" id="UP000266260">
    <property type="component" value="Unassembled WGS sequence"/>
</dbReference>
<feature type="transmembrane region" description="Helical" evidence="1">
    <location>
        <begin position="108"/>
        <end position="133"/>
    </location>
</feature>
<dbReference type="EMBL" id="QXIU01000091">
    <property type="protein sequence ID" value="RIE12531.1"/>
    <property type="molecule type" value="Genomic_DNA"/>
</dbReference>